<feature type="region of interest" description="Disordered" evidence="1">
    <location>
        <begin position="1"/>
        <end position="28"/>
    </location>
</feature>
<evidence type="ECO:0000256" key="1">
    <source>
        <dbReference type="SAM" id="MobiDB-lite"/>
    </source>
</evidence>
<gene>
    <name evidence="2" type="ORF">E2562_033123</name>
</gene>
<evidence type="ECO:0000313" key="2">
    <source>
        <dbReference type="EMBL" id="KAF0900602.1"/>
    </source>
</evidence>
<reference evidence="2 3" key="1">
    <citation type="submission" date="2019-11" db="EMBL/GenBank/DDBJ databases">
        <title>Whole genome sequence of Oryza granulata.</title>
        <authorList>
            <person name="Li W."/>
        </authorList>
    </citation>
    <scope>NUCLEOTIDE SEQUENCE [LARGE SCALE GENOMIC DNA]</scope>
    <source>
        <strain evidence="3">cv. Menghai</strain>
        <tissue evidence="2">Leaf</tissue>
    </source>
</reference>
<evidence type="ECO:0000313" key="3">
    <source>
        <dbReference type="Proteomes" id="UP000479710"/>
    </source>
</evidence>
<proteinExistence type="predicted"/>
<organism evidence="2 3">
    <name type="scientific">Oryza meyeriana var. granulata</name>
    <dbReference type="NCBI Taxonomy" id="110450"/>
    <lineage>
        <taxon>Eukaryota</taxon>
        <taxon>Viridiplantae</taxon>
        <taxon>Streptophyta</taxon>
        <taxon>Embryophyta</taxon>
        <taxon>Tracheophyta</taxon>
        <taxon>Spermatophyta</taxon>
        <taxon>Magnoliopsida</taxon>
        <taxon>Liliopsida</taxon>
        <taxon>Poales</taxon>
        <taxon>Poaceae</taxon>
        <taxon>BOP clade</taxon>
        <taxon>Oryzoideae</taxon>
        <taxon>Oryzeae</taxon>
        <taxon>Oryzinae</taxon>
        <taxon>Oryza</taxon>
        <taxon>Oryza meyeriana</taxon>
    </lineage>
</organism>
<dbReference type="AlphaFoldDB" id="A0A6G1CKB4"/>
<sequence length="63" mass="6659">MADGEGSSRSRTGEKNIPDELSASSPASMKIIDAGEEAESSSGMFFSPVYRGNKQIRGVGHQI</sequence>
<accession>A0A6G1CKB4</accession>
<feature type="compositionally biased region" description="Basic and acidic residues" evidence="1">
    <location>
        <begin position="1"/>
        <end position="18"/>
    </location>
</feature>
<dbReference type="Proteomes" id="UP000479710">
    <property type="component" value="Unassembled WGS sequence"/>
</dbReference>
<dbReference type="EMBL" id="SPHZ02000009">
    <property type="protein sequence ID" value="KAF0900602.1"/>
    <property type="molecule type" value="Genomic_DNA"/>
</dbReference>
<comment type="caution">
    <text evidence="2">The sequence shown here is derived from an EMBL/GenBank/DDBJ whole genome shotgun (WGS) entry which is preliminary data.</text>
</comment>
<protein>
    <submittedName>
        <fullName evidence="2">Uncharacterized protein</fullName>
    </submittedName>
</protein>
<keyword evidence="3" id="KW-1185">Reference proteome</keyword>
<name>A0A6G1CKB4_9ORYZ</name>